<keyword evidence="4" id="KW-0804">Transcription</keyword>
<feature type="coiled-coil region" evidence="6">
    <location>
        <begin position="282"/>
        <end position="316"/>
    </location>
</feature>
<evidence type="ECO:0000259" key="9">
    <source>
        <dbReference type="PROSITE" id="PS50953"/>
    </source>
</evidence>
<evidence type="ECO:0000256" key="3">
    <source>
        <dbReference type="ARBA" id="ARBA00023125"/>
    </source>
</evidence>
<dbReference type="CDD" id="cd14690">
    <property type="entry name" value="bZIP_CREB1"/>
    <property type="match status" value="1"/>
</dbReference>
<evidence type="ECO:0000256" key="2">
    <source>
        <dbReference type="ARBA" id="ARBA00023015"/>
    </source>
</evidence>
<dbReference type="InterPro" id="IPR046347">
    <property type="entry name" value="bZIP_sf"/>
</dbReference>
<dbReference type="GO" id="GO:0003677">
    <property type="term" value="F:DNA binding"/>
    <property type="evidence" value="ECO:0007669"/>
    <property type="project" value="UniProtKB-KW"/>
</dbReference>
<gene>
    <name evidence="10" type="ORF">V1477_017607</name>
</gene>
<keyword evidence="5" id="KW-0539">Nucleus</keyword>
<dbReference type="PROSITE" id="PS50217">
    <property type="entry name" value="BZIP"/>
    <property type="match status" value="1"/>
</dbReference>
<dbReference type="SUPFAM" id="SSF57959">
    <property type="entry name" value="Leucine zipper domain"/>
    <property type="match status" value="1"/>
</dbReference>
<keyword evidence="3" id="KW-0238">DNA-binding</keyword>
<feature type="domain" description="KID" evidence="9">
    <location>
        <begin position="110"/>
        <end position="169"/>
    </location>
</feature>
<dbReference type="PRINTS" id="PR00041">
    <property type="entry name" value="LEUZIPPRCREB"/>
</dbReference>
<protein>
    <submittedName>
        <fullName evidence="10">Cyclic AMP-responsive element-binding protein 1 isoform X4</fullName>
    </submittedName>
</protein>
<comment type="subcellular location">
    <subcellularLocation>
        <location evidence="1">Nucleus</location>
    </subcellularLocation>
</comment>
<accession>A0ABD2B6J8</accession>
<dbReference type="PANTHER" id="PTHR45879">
    <property type="entry name" value="CYCLIC AMP RESPONSE ELEMENT-BINDING PROTEIN B"/>
    <property type="match status" value="1"/>
</dbReference>
<proteinExistence type="predicted"/>
<sequence>MESMVEENGSAVDPLSQGSQSGDAAPAIATSVQSLNRTPQQQTHHLVASTSIVQLTLPSSGATQVQSVIQPNQQSVIQTATNIQPVALSKGNVILVSKPNSVIQTAQGSLQTLQVVETGSDDSFSDEESPKTRSNILTRRPSYRKILNDLGGGEITDGRLPPIESSSECDSNVDSEVSSHSLHYQTVIPAGTIQIATQGEGVPGLHTLTMSNAATAGGAIVEYAQGQDTQYFVPVSKDFLIYKCTVFDTVTAYSGHGVVVEDAARKRELRLLKNRQAARECRRKKKEYIKCLENRVAVLENRNQTLIDELKSLKELYQQKAD</sequence>
<dbReference type="AlphaFoldDB" id="A0ABD2B6J8"/>
<evidence type="ECO:0000256" key="5">
    <source>
        <dbReference type="ARBA" id="ARBA00023242"/>
    </source>
</evidence>
<name>A0ABD2B6J8_VESMC</name>
<dbReference type="InterPro" id="IPR001630">
    <property type="entry name" value="Leuzip_CREB"/>
</dbReference>
<dbReference type="Pfam" id="PF02173">
    <property type="entry name" value="pKID"/>
    <property type="match status" value="1"/>
</dbReference>
<keyword evidence="2" id="KW-0805">Transcription regulation</keyword>
<dbReference type="PANTHER" id="PTHR45879:SF3">
    <property type="entry name" value="CYCLIC AMP RESPONSE ELEMENT-BINDING PROTEIN B"/>
    <property type="match status" value="1"/>
</dbReference>
<keyword evidence="6" id="KW-0175">Coiled coil</keyword>
<feature type="region of interest" description="Disordered" evidence="7">
    <location>
        <begin position="1"/>
        <end position="25"/>
    </location>
</feature>
<evidence type="ECO:0000256" key="4">
    <source>
        <dbReference type="ARBA" id="ARBA00023163"/>
    </source>
</evidence>
<evidence type="ECO:0000256" key="6">
    <source>
        <dbReference type="SAM" id="Coils"/>
    </source>
</evidence>
<evidence type="ECO:0000313" key="10">
    <source>
        <dbReference type="EMBL" id="KAL2728331.1"/>
    </source>
</evidence>
<dbReference type="EMBL" id="JAYRBN010000100">
    <property type="protein sequence ID" value="KAL2728331.1"/>
    <property type="molecule type" value="Genomic_DNA"/>
</dbReference>
<dbReference type="Pfam" id="PF00170">
    <property type="entry name" value="bZIP_1"/>
    <property type="match status" value="1"/>
</dbReference>
<dbReference type="SMART" id="SM00338">
    <property type="entry name" value="BRLZ"/>
    <property type="match status" value="1"/>
</dbReference>
<evidence type="ECO:0000313" key="11">
    <source>
        <dbReference type="Proteomes" id="UP001607303"/>
    </source>
</evidence>
<dbReference type="InterPro" id="IPR003102">
    <property type="entry name" value="CREB1-like_pKID"/>
</dbReference>
<dbReference type="InterPro" id="IPR004827">
    <property type="entry name" value="bZIP"/>
</dbReference>
<feature type="compositionally biased region" description="Polar residues" evidence="7">
    <location>
        <begin position="164"/>
        <end position="174"/>
    </location>
</feature>
<comment type="caution">
    <text evidence="10">The sequence shown here is derived from an EMBL/GenBank/DDBJ whole genome shotgun (WGS) entry which is preliminary data.</text>
</comment>
<feature type="domain" description="BZIP" evidence="8">
    <location>
        <begin position="264"/>
        <end position="315"/>
    </location>
</feature>
<dbReference type="PROSITE" id="PS50953">
    <property type="entry name" value="KID"/>
    <property type="match status" value="1"/>
</dbReference>
<dbReference type="FunFam" id="1.20.5.170:FF:000003">
    <property type="entry name" value="cAMP-responsive element modulator isoform X2"/>
    <property type="match status" value="1"/>
</dbReference>
<dbReference type="Proteomes" id="UP001607303">
    <property type="component" value="Unassembled WGS sequence"/>
</dbReference>
<reference evidence="10 11" key="1">
    <citation type="journal article" date="2024" name="Ann. Entomol. Soc. Am.">
        <title>Genomic analyses of the southern and eastern yellowjacket wasps (Hymenoptera: Vespidae) reveal evolutionary signatures of social life.</title>
        <authorList>
            <person name="Catto M.A."/>
            <person name="Caine P.B."/>
            <person name="Orr S.E."/>
            <person name="Hunt B.G."/>
            <person name="Goodisman M.A.D."/>
        </authorList>
    </citation>
    <scope>NUCLEOTIDE SEQUENCE [LARGE SCALE GENOMIC DNA]</scope>
    <source>
        <strain evidence="10">232</strain>
        <tissue evidence="10">Head and thorax</tissue>
    </source>
</reference>
<dbReference type="PROSITE" id="PS00036">
    <property type="entry name" value="BZIP_BASIC"/>
    <property type="match status" value="1"/>
</dbReference>
<keyword evidence="11" id="KW-1185">Reference proteome</keyword>
<evidence type="ECO:0000256" key="1">
    <source>
        <dbReference type="ARBA" id="ARBA00004123"/>
    </source>
</evidence>
<feature type="region of interest" description="Disordered" evidence="7">
    <location>
        <begin position="155"/>
        <end position="174"/>
    </location>
</feature>
<dbReference type="Gene3D" id="1.20.5.170">
    <property type="match status" value="1"/>
</dbReference>
<dbReference type="GO" id="GO:0005634">
    <property type="term" value="C:nucleus"/>
    <property type="evidence" value="ECO:0007669"/>
    <property type="project" value="UniProtKB-SubCell"/>
</dbReference>
<organism evidence="10 11">
    <name type="scientific">Vespula maculifrons</name>
    <name type="common">Eastern yellow jacket</name>
    <name type="synonym">Wasp</name>
    <dbReference type="NCBI Taxonomy" id="7453"/>
    <lineage>
        <taxon>Eukaryota</taxon>
        <taxon>Metazoa</taxon>
        <taxon>Ecdysozoa</taxon>
        <taxon>Arthropoda</taxon>
        <taxon>Hexapoda</taxon>
        <taxon>Insecta</taxon>
        <taxon>Pterygota</taxon>
        <taxon>Neoptera</taxon>
        <taxon>Endopterygota</taxon>
        <taxon>Hymenoptera</taxon>
        <taxon>Apocrita</taxon>
        <taxon>Aculeata</taxon>
        <taxon>Vespoidea</taxon>
        <taxon>Vespidae</taxon>
        <taxon>Vespinae</taxon>
        <taxon>Vespula</taxon>
    </lineage>
</organism>
<evidence type="ECO:0000256" key="7">
    <source>
        <dbReference type="SAM" id="MobiDB-lite"/>
    </source>
</evidence>
<evidence type="ECO:0000259" key="8">
    <source>
        <dbReference type="PROSITE" id="PS50217"/>
    </source>
</evidence>